<evidence type="ECO:0000256" key="9">
    <source>
        <dbReference type="NCBIfam" id="TIGR01400"/>
    </source>
</evidence>
<feature type="transmembrane region" description="Helical" evidence="10">
    <location>
        <begin position="38"/>
        <end position="57"/>
    </location>
</feature>
<comment type="subcellular location">
    <subcellularLocation>
        <location evidence="10">Cell membrane</location>
        <topology evidence="10">Multi-pass membrane protein</topology>
    </subcellularLocation>
    <subcellularLocation>
        <location evidence="10">Bacterial flagellum basal body</location>
    </subcellularLocation>
</comment>
<evidence type="ECO:0000256" key="6">
    <source>
        <dbReference type="ARBA" id="ARBA00022989"/>
    </source>
</evidence>
<gene>
    <name evidence="11" type="ORF">HNP48_005274</name>
</gene>
<keyword evidence="11" id="KW-0969">Cilium</keyword>
<keyword evidence="12" id="KW-1185">Reference proteome</keyword>
<dbReference type="AlphaFoldDB" id="A0A7X0UBN6"/>
<feature type="transmembrane region" description="Helical" evidence="10">
    <location>
        <begin position="212"/>
        <end position="232"/>
    </location>
</feature>
<evidence type="ECO:0000256" key="5">
    <source>
        <dbReference type="ARBA" id="ARBA00022692"/>
    </source>
</evidence>
<evidence type="ECO:0000256" key="1">
    <source>
        <dbReference type="ARBA" id="ARBA00002578"/>
    </source>
</evidence>
<evidence type="ECO:0000256" key="8">
    <source>
        <dbReference type="ARBA" id="ARBA00023143"/>
    </source>
</evidence>
<dbReference type="GO" id="GO:0006605">
    <property type="term" value="P:protein targeting"/>
    <property type="evidence" value="ECO:0007669"/>
    <property type="project" value="UniProtKB-UniRule"/>
</dbReference>
<evidence type="ECO:0000256" key="2">
    <source>
        <dbReference type="ARBA" id="ARBA00009772"/>
    </source>
</evidence>
<evidence type="ECO:0000313" key="11">
    <source>
        <dbReference type="EMBL" id="MBB6562561.1"/>
    </source>
</evidence>
<accession>A0A7X0UBN6</accession>
<feature type="transmembrane region" description="Helical" evidence="10">
    <location>
        <begin position="120"/>
        <end position="140"/>
    </location>
</feature>
<evidence type="ECO:0000256" key="10">
    <source>
        <dbReference type="RuleBase" id="RU362071"/>
    </source>
</evidence>
<dbReference type="RefSeq" id="WP_184862691.1">
    <property type="nucleotide sequence ID" value="NZ_JACHLK010000013.1"/>
</dbReference>
<keyword evidence="5 10" id="KW-0812">Transmembrane</keyword>
<reference evidence="11 12" key="1">
    <citation type="submission" date="2020-08" db="EMBL/GenBank/DDBJ databases">
        <title>Functional genomics of gut bacteria from endangered species of beetles.</title>
        <authorList>
            <person name="Carlos-Shanley C."/>
        </authorList>
    </citation>
    <scope>NUCLEOTIDE SEQUENCE [LARGE SCALE GENOMIC DNA]</scope>
    <source>
        <strain evidence="11 12">S00198</strain>
    </source>
</reference>
<comment type="similarity">
    <text evidence="2 10">Belongs to the FliR/MopE/SpaR family.</text>
</comment>
<keyword evidence="7 10" id="KW-0472">Membrane</keyword>
<dbReference type="Pfam" id="PF01311">
    <property type="entry name" value="Bac_export_1"/>
    <property type="match status" value="1"/>
</dbReference>
<dbReference type="InterPro" id="IPR006303">
    <property type="entry name" value="FliR"/>
</dbReference>
<comment type="caution">
    <text evidence="11">The sequence shown here is derived from an EMBL/GenBank/DDBJ whole genome shotgun (WGS) entry which is preliminary data.</text>
</comment>
<keyword evidence="11" id="KW-0282">Flagellum</keyword>
<dbReference type="NCBIfam" id="TIGR01400">
    <property type="entry name" value="fliR"/>
    <property type="match status" value="1"/>
</dbReference>
<evidence type="ECO:0000256" key="3">
    <source>
        <dbReference type="ARBA" id="ARBA00021717"/>
    </source>
</evidence>
<dbReference type="PRINTS" id="PR00953">
    <property type="entry name" value="TYPE3IMRPROT"/>
</dbReference>
<dbReference type="InterPro" id="IPR002010">
    <property type="entry name" value="T3SS_IM_R"/>
</dbReference>
<keyword evidence="8 10" id="KW-0975">Bacterial flagellum</keyword>
<protein>
    <recommendedName>
        <fullName evidence="3 9">Flagellar biosynthetic protein FliR</fullName>
    </recommendedName>
</protein>
<keyword evidence="11" id="KW-0966">Cell projection</keyword>
<proteinExistence type="inferred from homology"/>
<dbReference type="GO" id="GO:0044780">
    <property type="term" value="P:bacterial-type flagellum assembly"/>
    <property type="evidence" value="ECO:0007669"/>
    <property type="project" value="UniProtKB-UniRule"/>
</dbReference>
<comment type="function">
    <text evidence="1 10">Role in flagellar biosynthesis.</text>
</comment>
<dbReference type="GO" id="GO:0005886">
    <property type="term" value="C:plasma membrane"/>
    <property type="evidence" value="ECO:0007669"/>
    <property type="project" value="UniProtKB-SubCell"/>
</dbReference>
<evidence type="ECO:0000256" key="4">
    <source>
        <dbReference type="ARBA" id="ARBA00022475"/>
    </source>
</evidence>
<evidence type="ECO:0000256" key="7">
    <source>
        <dbReference type="ARBA" id="ARBA00023136"/>
    </source>
</evidence>
<dbReference type="PANTHER" id="PTHR30065:SF8">
    <property type="entry name" value="FLAGELLAR BIOSYNTHETIC PROTEIN FLIR"/>
    <property type="match status" value="1"/>
</dbReference>
<dbReference type="EMBL" id="JACHLK010000013">
    <property type="protein sequence ID" value="MBB6562561.1"/>
    <property type="molecule type" value="Genomic_DNA"/>
</dbReference>
<dbReference type="Proteomes" id="UP000575083">
    <property type="component" value="Unassembled WGS sequence"/>
</dbReference>
<evidence type="ECO:0000313" key="12">
    <source>
        <dbReference type="Proteomes" id="UP000575083"/>
    </source>
</evidence>
<sequence>MDAVFPGLLAQLLALWWPFCRAMALLSAAPILGDGSVPVTLRLLLSLVLAVVLMPVARPVVEIDPLSLHAVVATIEQAAIGGLLGLALHFTTSVIMVLGYLVSSQMGLSMATMNDPLSGISSDVVSSLLSVLGMLVFFSMDGHLLVTQVMGASFQQWPVGGGIHVPALRTVAFNVAWVFSAALLLALPVVLATFVVQLGFGFLARVAPTLNLFALGFSVVTLFGLVMLALLVRYLPEHYLRMTTQVLEMLRLSMLERR</sequence>
<organism evidence="11 12">
    <name type="scientific">Acidovorax soli</name>
    <dbReference type="NCBI Taxonomy" id="592050"/>
    <lineage>
        <taxon>Bacteria</taxon>
        <taxon>Pseudomonadati</taxon>
        <taxon>Pseudomonadota</taxon>
        <taxon>Betaproteobacteria</taxon>
        <taxon>Burkholderiales</taxon>
        <taxon>Comamonadaceae</taxon>
        <taxon>Acidovorax</taxon>
    </lineage>
</organism>
<feature type="transmembrane region" description="Helical" evidence="10">
    <location>
        <begin position="175"/>
        <end position="200"/>
    </location>
</feature>
<feature type="transmembrane region" description="Helical" evidence="10">
    <location>
        <begin position="78"/>
        <end position="100"/>
    </location>
</feature>
<keyword evidence="4 10" id="KW-1003">Cell membrane</keyword>
<name>A0A7X0UBN6_9BURK</name>
<dbReference type="PANTHER" id="PTHR30065">
    <property type="entry name" value="FLAGELLAR BIOSYNTHETIC PROTEIN FLIR"/>
    <property type="match status" value="1"/>
</dbReference>
<dbReference type="GO" id="GO:0009425">
    <property type="term" value="C:bacterial-type flagellum basal body"/>
    <property type="evidence" value="ECO:0007669"/>
    <property type="project" value="UniProtKB-SubCell"/>
</dbReference>
<keyword evidence="6 10" id="KW-1133">Transmembrane helix</keyword>